<dbReference type="Pfam" id="PF01553">
    <property type="entry name" value="Acyltransferase"/>
    <property type="match status" value="1"/>
</dbReference>
<dbReference type="GO" id="GO:0016746">
    <property type="term" value="F:acyltransferase activity"/>
    <property type="evidence" value="ECO:0007669"/>
    <property type="project" value="UniProtKB-KW"/>
</dbReference>
<dbReference type="PANTHER" id="PTHR22753">
    <property type="entry name" value="TRANSMEMBRANE PROTEIN 68"/>
    <property type="match status" value="1"/>
</dbReference>
<dbReference type="AlphaFoldDB" id="L7VTM7"/>
<sequence>MSLPSSFLRSAMALRDGIVVASGTYLRKYHGWQVTGELTPPAEPTLFVSHHGFGSLFDLNVFAALATLHEMGVDRPVTLLAHQLAWTIGIGPILEPFGARPASHDAARAAFGHGEHALVMPGGDVDGFKPYRDRNRIVFDGRTGFAQLAIDTGVRVVPIVTSGAGDTIYSISDGRWLARAFGLDRVARLKAIPMTISIPWGFNIGLVGFAPHLPLPAKLSTRVLPEMRPVPREDAQAFAERVRVAMQATLTELTEQD</sequence>
<proteinExistence type="predicted"/>
<keyword evidence="2" id="KW-0808">Transferase</keyword>
<reference evidence="2" key="1">
    <citation type="submission" date="2012-09" db="EMBL/GenBank/DDBJ databases">
        <title>Metagenomic Characterization of a Microbial Community in Wastewater Detects High Levels of Antibiotic Resistance.</title>
        <authorList>
            <person name="Abrams M."/>
            <person name="Caldwell A."/>
            <person name="Vandaei E."/>
            <person name="Lee W."/>
            <person name="Perrott J."/>
            <person name="Khan S.Y."/>
            <person name="Ta J."/>
            <person name="Romero D."/>
            <person name="Nguyen V."/>
            <person name="Pourmand N."/>
            <person name="Ouverney C.C."/>
        </authorList>
    </citation>
    <scope>NUCLEOTIDE SEQUENCE</scope>
</reference>
<dbReference type="SUPFAM" id="SSF69593">
    <property type="entry name" value="Glycerol-3-phosphate (1)-acyltransferase"/>
    <property type="match status" value="1"/>
</dbReference>
<name>L7VTM7_9BACT</name>
<dbReference type="EMBL" id="JX649904">
    <property type="protein sequence ID" value="AGC72497.1"/>
    <property type="molecule type" value="Genomic_DNA"/>
</dbReference>
<feature type="domain" description="Phospholipid/glycerol acyltransferase" evidence="1">
    <location>
        <begin position="33"/>
        <end position="161"/>
    </location>
</feature>
<evidence type="ECO:0000259" key="1">
    <source>
        <dbReference type="Pfam" id="PF01553"/>
    </source>
</evidence>
<organism evidence="2">
    <name type="scientific">uncultured bacterium A1Q1_fos_2059</name>
    <dbReference type="NCBI Taxonomy" id="1256559"/>
    <lineage>
        <taxon>Bacteria</taxon>
        <taxon>environmental samples</taxon>
    </lineage>
</organism>
<dbReference type="GO" id="GO:0016020">
    <property type="term" value="C:membrane"/>
    <property type="evidence" value="ECO:0007669"/>
    <property type="project" value="TreeGrafter"/>
</dbReference>
<dbReference type="InterPro" id="IPR002123">
    <property type="entry name" value="Plipid/glycerol_acylTrfase"/>
</dbReference>
<dbReference type="PANTHER" id="PTHR22753:SF14">
    <property type="entry name" value="MONOACYLGLYCEROL_DIACYLGLYCEROL O-ACYLTRANSFERASE"/>
    <property type="match status" value="1"/>
</dbReference>
<keyword evidence="2" id="KW-0012">Acyltransferase</keyword>
<protein>
    <submittedName>
        <fullName evidence="2">Acyltransferase domain-containing protein</fullName>
    </submittedName>
</protein>
<accession>L7VTM7</accession>
<evidence type="ECO:0000313" key="2">
    <source>
        <dbReference type="EMBL" id="AGC72497.1"/>
    </source>
</evidence>